<evidence type="ECO:0000313" key="2">
    <source>
        <dbReference type="Proteomes" id="UP001396334"/>
    </source>
</evidence>
<dbReference type="SUPFAM" id="SSF52047">
    <property type="entry name" value="RNI-like"/>
    <property type="match status" value="1"/>
</dbReference>
<name>A0ABR2TD64_9ROSI</name>
<dbReference type="InterPro" id="IPR032675">
    <property type="entry name" value="LRR_dom_sf"/>
</dbReference>
<dbReference type="SMART" id="SM00367">
    <property type="entry name" value="LRR_CC"/>
    <property type="match status" value="5"/>
</dbReference>
<dbReference type="InterPro" id="IPR001611">
    <property type="entry name" value="Leu-rich_rpt"/>
</dbReference>
<dbReference type="PANTHER" id="PTHR33674">
    <property type="entry name" value="METHIONINE-S-OXIDE REDUCTASE"/>
    <property type="match status" value="1"/>
</dbReference>
<dbReference type="Gene3D" id="3.80.10.10">
    <property type="entry name" value="Ribonuclease Inhibitor"/>
    <property type="match status" value="2"/>
</dbReference>
<gene>
    <name evidence="1" type="ORF">V6N11_077242</name>
</gene>
<evidence type="ECO:0008006" key="3">
    <source>
        <dbReference type="Google" id="ProtNLM"/>
    </source>
</evidence>
<dbReference type="InterPro" id="IPR045282">
    <property type="entry name" value="At4g08330-like"/>
</dbReference>
<dbReference type="PANTHER" id="PTHR33674:SF3">
    <property type="entry name" value="YIPPEE DOMAIN-CONTAINING PROTEIN"/>
    <property type="match status" value="1"/>
</dbReference>
<sequence>MSQADVSYSCGSCGYPLHLTSSNRIASGFGISSEYSKSVKKGLISFLSVDLSRFTQVDEVHCFPVSWGRYRLKTKLLCRKCGVHIGYGYGDAPALCGFDSPESSGAAYKKFTVKIRAVQPSEEISGYGISLVGDGCPSLSTLSLYRCNITDTGLEALANACLALRCMNLAYCPHISDSGLSALSQGCCELQTIKISNCKGVTGVGLRGCSSTLVYVDADFFNLEPEGIMSIVSGGGLKFLNFAGLSCSKFRNGLETNGKGLETIGNGFAAGLKTLSLRMCRSVTDASVVAITKGCPQLQEWNLAMCHEIRVAGWFSIGSDCHNLEKLHVNRCRNLCNQGLQRRLQTALHFVHEP</sequence>
<dbReference type="InterPro" id="IPR006553">
    <property type="entry name" value="Leu-rich_rpt_Cys-con_subtyp"/>
</dbReference>
<dbReference type="Pfam" id="PF24046">
    <property type="entry name" value="At4g08330"/>
    <property type="match status" value="1"/>
</dbReference>
<protein>
    <recommendedName>
        <fullName evidence="3">F-box/LRR-repeat protein 12</fullName>
    </recommendedName>
</protein>
<reference evidence="1 2" key="1">
    <citation type="journal article" date="2024" name="G3 (Bethesda)">
        <title>Genome assembly of Hibiscus sabdariffa L. provides insights into metabolisms of medicinal natural products.</title>
        <authorList>
            <person name="Kim T."/>
        </authorList>
    </citation>
    <scope>NUCLEOTIDE SEQUENCE [LARGE SCALE GENOMIC DNA]</scope>
    <source>
        <strain evidence="1">TK-2024</strain>
        <tissue evidence="1">Old leaves</tissue>
    </source>
</reference>
<dbReference type="Proteomes" id="UP001396334">
    <property type="component" value="Unassembled WGS sequence"/>
</dbReference>
<proteinExistence type="predicted"/>
<dbReference type="EMBL" id="JBBPBN010000006">
    <property type="protein sequence ID" value="KAK9035194.1"/>
    <property type="molecule type" value="Genomic_DNA"/>
</dbReference>
<accession>A0ABR2TD64</accession>
<organism evidence="1 2">
    <name type="scientific">Hibiscus sabdariffa</name>
    <name type="common">roselle</name>
    <dbReference type="NCBI Taxonomy" id="183260"/>
    <lineage>
        <taxon>Eukaryota</taxon>
        <taxon>Viridiplantae</taxon>
        <taxon>Streptophyta</taxon>
        <taxon>Embryophyta</taxon>
        <taxon>Tracheophyta</taxon>
        <taxon>Spermatophyta</taxon>
        <taxon>Magnoliopsida</taxon>
        <taxon>eudicotyledons</taxon>
        <taxon>Gunneridae</taxon>
        <taxon>Pentapetalae</taxon>
        <taxon>rosids</taxon>
        <taxon>malvids</taxon>
        <taxon>Malvales</taxon>
        <taxon>Malvaceae</taxon>
        <taxon>Malvoideae</taxon>
        <taxon>Hibiscus</taxon>
    </lineage>
</organism>
<comment type="caution">
    <text evidence="1">The sequence shown here is derived from an EMBL/GenBank/DDBJ whole genome shotgun (WGS) entry which is preliminary data.</text>
</comment>
<dbReference type="Pfam" id="PF13516">
    <property type="entry name" value="LRR_6"/>
    <property type="match status" value="2"/>
</dbReference>
<keyword evidence="2" id="KW-1185">Reference proteome</keyword>
<evidence type="ECO:0000313" key="1">
    <source>
        <dbReference type="EMBL" id="KAK9035194.1"/>
    </source>
</evidence>